<name>A0A553ZPD0_9ACTN</name>
<evidence type="ECO:0000313" key="2">
    <source>
        <dbReference type="Proteomes" id="UP000320888"/>
    </source>
</evidence>
<gene>
    <name evidence="1" type="ORF">FNZ23_05215</name>
</gene>
<dbReference type="Proteomes" id="UP000320888">
    <property type="component" value="Unassembled WGS sequence"/>
</dbReference>
<reference evidence="1 2" key="1">
    <citation type="submission" date="2019-07" db="EMBL/GenBank/DDBJ databases">
        <title>Draft genome for Streptomyces benahoarensis MZ03-48.</title>
        <authorList>
            <person name="Gonzalez-Pimentel J.L."/>
        </authorList>
    </citation>
    <scope>NUCLEOTIDE SEQUENCE [LARGE SCALE GENOMIC DNA]</scope>
    <source>
        <strain evidence="1 2">MZ03-48</strain>
    </source>
</reference>
<dbReference type="RefSeq" id="WP_143941309.1">
    <property type="nucleotide sequence ID" value="NZ_VKLS01000031.1"/>
</dbReference>
<dbReference type="EMBL" id="VKLS01000031">
    <property type="protein sequence ID" value="TSB43324.1"/>
    <property type="molecule type" value="Genomic_DNA"/>
</dbReference>
<keyword evidence="2" id="KW-1185">Reference proteome</keyword>
<comment type="caution">
    <text evidence="1">The sequence shown here is derived from an EMBL/GenBank/DDBJ whole genome shotgun (WGS) entry which is preliminary data.</text>
</comment>
<protein>
    <submittedName>
        <fullName evidence="1">Uncharacterized protein</fullName>
    </submittedName>
</protein>
<dbReference type="AlphaFoldDB" id="A0A553ZPD0"/>
<sequence length="63" mass="6973">MSKSNISKAEAKKEYDAARQNHVKNLGEAEAVKRLNRAEDVYCAALRGDNDVRASRPGGGWLR</sequence>
<accession>A0A553ZPD0</accession>
<dbReference type="OrthoDB" id="9893147at2"/>
<evidence type="ECO:0000313" key="1">
    <source>
        <dbReference type="EMBL" id="TSB43324.1"/>
    </source>
</evidence>
<organism evidence="1 2">
    <name type="scientific">Streptomyces benahoarensis</name>
    <dbReference type="NCBI Taxonomy" id="2595054"/>
    <lineage>
        <taxon>Bacteria</taxon>
        <taxon>Bacillati</taxon>
        <taxon>Actinomycetota</taxon>
        <taxon>Actinomycetes</taxon>
        <taxon>Kitasatosporales</taxon>
        <taxon>Streptomycetaceae</taxon>
        <taxon>Streptomyces</taxon>
    </lineage>
</organism>
<proteinExistence type="predicted"/>